<evidence type="ECO:0000313" key="1">
    <source>
        <dbReference type="EMBL" id="CAE0506043.1"/>
    </source>
</evidence>
<dbReference type="AlphaFoldDB" id="A0A7S3R8V2"/>
<organism evidence="1">
    <name type="scientific">Dunaliella tertiolecta</name>
    <name type="common">Green alga</name>
    <dbReference type="NCBI Taxonomy" id="3047"/>
    <lineage>
        <taxon>Eukaryota</taxon>
        <taxon>Viridiplantae</taxon>
        <taxon>Chlorophyta</taxon>
        <taxon>core chlorophytes</taxon>
        <taxon>Chlorophyceae</taxon>
        <taxon>CS clade</taxon>
        <taxon>Chlamydomonadales</taxon>
        <taxon>Dunaliellaceae</taxon>
        <taxon>Dunaliella</taxon>
    </lineage>
</organism>
<name>A0A7S3R8V2_DUNTE</name>
<protein>
    <submittedName>
        <fullName evidence="1">Uncharacterized protein</fullName>
    </submittedName>
</protein>
<proteinExistence type="predicted"/>
<dbReference type="EMBL" id="HBIP01034597">
    <property type="protein sequence ID" value="CAE0506043.1"/>
    <property type="molecule type" value="Transcribed_RNA"/>
</dbReference>
<sequence>MDSSKLHAILLAITRANTQKADDLAVERLNAARIRCLEYQLLLQEASALSCSGLIDYAHAASLHHALHVCSVQAREITAVTAESPCIYSDMYNFGHQNTELTAGILQMYNLQAK</sequence>
<gene>
    <name evidence="1" type="ORF">DTER00134_LOCUS21116</name>
</gene>
<accession>A0A7S3R8V2</accession>
<reference evidence="1" key="1">
    <citation type="submission" date="2021-01" db="EMBL/GenBank/DDBJ databases">
        <authorList>
            <person name="Corre E."/>
            <person name="Pelletier E."/>
            <person name="Niang G."/>
            <person name="Scheremetjew M."/>
            <person name="Finn R."/>
            <person name="Kale V."/>
            <person name="Holt S."/>
            <person name="Cochrane G."/>
            <person name="Meng A."/>
            <person name="Brown T."/>
            <person name="Cohen L."/>
        </authorList>
    </citation>
    <scope>NUCLEOTIDE SEQUENCE</scope>
    <source>
        <strain evidence="1">CCMP1320</strain>
    </source>
</reference>